<evidence type="ECO:0000313" key="2">
    <source>
        <dbReference type="EMBL" id="ELP68302.1"/>
    </source>
</evidence>
<keyword evidence="3" id="KW-1185">Reference proteome</keyword>
<protein>
    <recommendedName>
        <fullName evidence="4">Response regulatory domain-containing protein</fullName>
    </recommendedName>
</protein>
<dbReference type="InterPro" id="IPR011006">
    <property type="entry name" value="CheY-like_superfamily"/>
</dbReference>
<accession>L7FAL0</accession>
<dbReference type="Proteomes" id="UP000010931">
    <property type="component" value="Unassembled WGS sequence"/>
</dbReference>
<organism evidence="2 3">
    <name type="scientific">Streptomyces turgidiscabies (strain Car8)</name>
    <dbReference type="NCBI Taxonomy" id="698760"/>
    <lineage>
        <taxon>Bacteria</taxon>
        <taxon>Bacillati</taxon>
        <taxon>Actinomycetota</taxon>
        <taxon>Actinomycetes</taxon>
        <taxon>Kitasatosporales</taxon>
        <taxon>Streptomycetaceae</taxon>
        <taxon>Streptomyces</taxon>
    </lineage>
</organism>
<dbReference type="PATRIC" id="fig|698760.3.peg.3011"/>
<name>L7FAL0_STRT8</name>
<dbReference type="EMBL" id="AEJB01000223">
    <property type="protein sequence ID" value="ELP68302.1"/>
    <property type="molecule type" value="Genomic_DNA"/>
</dbReference>
<dbReference type="SUPFAM" id="SSF52172">
    <property type="entry name" value="CheY-like"/>
    <property type="match status" value="1"/>
</dbReference>
<reference evidence="2 3" key="1">
    <citation type="journal article" date="2011" name="Plasmid">
        <title>Streptomyces turgidiscabies Car8 contains a modular pathogenicity island that shares virulence genes with other actinobacterial plant pathogens.</title>
        <authorList>
            <person name="Huguet-Tapia J.C."/>
            <person name="Badger J.H."/>
            <person name="Loria R."/>
            <person name="Pettis G.S."/>
        </authorList>
    </citation>
    <scope>NUCLEOTIDE SEQUENCE [LARGE SCALE GENOMIC DNA]</scope>
    <source>
        <strain evidence="2 3">Car8</strain>
    </source>
</reference>
<evidence type="ECO:0000256" key="1">
    <source>
        <dbReference type="SAM" id="MobiDB-lite"/>
    </source>
</evidence>
<evidence type="ECO:0000313" key="3">
    <source>
        <dbReference type="Proteomes" id="UP000010931"/>
    </source>
</evidence>
<sequence>MHLIRGAHRLRGMLLVRDSALQMASAGLPDRQERLGAGRAGFAAVVDAEEDLTVVGEAAEAGAAPLAVQLAPDVVIMDVRMPVFDGIVATRVIAGHQDAPRVTERRLALLSPGRRERGHDDVQEVRRAKASLAPFLLSVPFHVRPDRSCRRRRRHRGGGRTAQLDLARRHGSRTAGAASPQLTGPSGHFLSGRRFVRDAVAVKRQGAITQKGVAVV</sequence>
<comment type="caution">
    <text evidence="2">The sequence shown here is derived from an EMBL/GenBank/DDBJ whole genome shotgun (WGS) entry which is preliminary data.</text>
</comment>
<evidence type="ECO:0008006" key="4">
    <source>
        <dbReference type="Google" id="ProtNLM"/>
    </source>
</evidence>
<feature type="compositionally biased region" description="Basic residues" evidence="1">
    <location>
        <begin position="149"/>
        <end position="158"/>
    </location>
</feature>
<dbReference type="Gene3D" id="3.40.50.2300">
    <property type="match status" value="1"/>
</dbReference>
<dbReference type="STRING" id="85558.T45_07462"/>
<proteinExistence type="predicted"/>
<feature type="region of interest" description="Disordered" evidence="1">
    <location>
        <begin position="148"/>
        <end position="189"/>
    </location>
</feature>
<dbReference type="AlphaFoldDB" id="L7FAL0"/>
<gene>
    <name evidence="2" type="ORF">STRTUCAR8_04957</name>
</gene>